<evidence type="ECO:0000256" key="6">
    <source>
        <dbReference type="SAM" id="Phobius"/>
    </source>
</evidence>
<reference evidence="7 8" key="1">
    <citation type="submission" date="2024-06" db="EMBL/GenBank/DDBJ databases">
        <authorList>
            <person name="Tuo L."/>
        </authorList>
    </citation>
    <scope>NUCLEOTIDE SEQUENCE [LARGE SCALE GENOMIC DNA]</scope>
    <source>
        <strain evidence="7 8">ZMM04-5</strain>
    </source>
</reference>
<feature type="transmembrane region" description="Helical" evidence="6">
    <location>
        <begin position="310"/>
        <end position="331"/>
    </location>
</feature>
<feature type="transmembrane region" description="Helical" evidence="6">
    <location>
        <begin position="216"/>
        <end position="242"/>
    </location>
</feature>
<dbReference type="CDD" id="cd06580">
    <property type="entry name" value="TM_PBP1_transp_TpRbsC_like"/>
    <property type="match status" value="1"/>
</dbReference>
<feature type="transmembrane region" description="Helical" evidence="6">
    <location>
        <begin position="128"/>
        <end position="152"/>
    </location>
</feature>
<feature type="transmembrane region" description="Helical" evidence="6">
    <location>
        <begin position="254"/>
        <end position="278"/>
    </location>
</feature>
<dbReference type="PANTHER" id="PTHR47089">
    <property type="entry name" value="ABC TRANSPORTER, PERMEASE PROTEIN"/>
    <property type="match status" value="1"/>
</dbReference>
<feature type="transmembrane region" description="Helical" evidence="6">
    <location>
        <begin position="284"/>
        <end position="303"/>
    </location>
</feature>
<dbReference type="Pfam" id="PF02653">
    <property type="entry name" value="BPD_transp_2"/>
    <property type="match status" value="1"/>
</dbReference>
<evidence type="ECO:0000256" key="4">
    <source>
        <dbReference type="ARBA" id="ARBA00022989"/>
    </source>
</evidence>
<evidence type="ECO:0000256" key="1">
    <source>
        <dbReference type="ARBA" id="ARBA00004651"/>
    </source>
</evidence>
<evidence type="ECO:0000256" key="5">
    <source>
        <dbReference type="ARBA" id="ARBA00023136"/>
    </source>
</evidence>
<keyword evidence="3 6" id="KW-0812">Transmembrane</keyword>
<dbReference type="PANTHER" id="PTHR47089:SF1">
    <property type="entry name" value="GUANOSINE ABC TRANSPORTER PERMEASE PROTEIN NUPP"/>
    <property type="match status" value="1"/>
</dbReference>
<evidence type="ECO:0000313" key="8">
    <source>
        <dbReference type="Proteomes" id="UP001556196"/>
    </source>
</evidence>
<feature type="transmembrane region" description="Helical" evidence="6">
    <location>
        <begin position="103"/>
        <end position="122"/>
    </location>
</feature>
<dbReference type="EMBL" id="JBFOCI010000002">
    <property type="protein sequence ID" value="MEW9806013.1"/>
    <property type="molecule type" value="Genomic_DNA"/>
</dbReference>
<feature type="transmembrane region" description="Helical" evidence="6">
    <location>
        <begin position="164"/>
        <end position="183"/>
    </location>
</feature>
<gene>
    <name evidence="7" type="ORF">ABUE31_08465</name>
</gene>
<feature type="transmembrane region" description="Helical" evidence="6">
    <location>
        <begin position="75"/>
        <end position="96"/>
    </location>
</feature>
<keyword evidence="5 6" id="KW-0472">Membrane</keyword>
<sequence>MADASISAPTRRSLFGRFNLEVRGHMPMGQQMLVVSAGILLGLLLSALLLMAYGVKPSGLLNEFVVAIFGSQRNIASVLAYAAPLTIVGLSAALAFKARFWNIGIEGQVIFGAIGATLVANYDIGPPSLRLVLMALAAIGAGMLWIALPLFLKIRLHVNEIISTLLMNYIAFNLLLHLLYGPWKDPQSAFPNSKLFEDVERLMAIGWQNLNLSLPIAVVLVLLAGWLLGVSRYGFLLNFVYANARMARALGVKIVGLTLLFALASGALSGFGGFIISTGIESRLTQSFFVGYGFSGILIAFLARNNPFAVAFFALLISVLMVAGQSLQVFYQVPFAMVQLIQAIIVICVAASEFFIHYRLRLLE</sequence>
<keyword evidence="2" id="KW-1003">Cell membrane</keyword>
<feature type="transmembrane region" description="Helical" evidence="6">
    <location>
        <begin position="33"/>
        <end position="55"/>
    </location>
</feature>
<dbReference type="RefSeq" id="WP_367723090.1">
    <property type="nucleotide sequence ID" value="NZ_JBFOCI010000002.1"/>
</dbReference>
<dbReference type="InterPro" id="IPR001851">
    <property type="entry name" value="ABC_transp_permease"/>
</dbReference>
<keyword evidence="8" id="KW-1185">Reference proteome</keyword>
<feature type="transmembrane region" description="Helical" evidence="6">
    <location>
        <begin position="337"/>
        <end position="356"/>
    </location>
</feature>
<evidence type="ECO:0000313" key="7">
    <source>
        <dbReference type="EMBL" id="MEW9806013.1"/>
    </source>
</evidence>
<proteinExistence type="predicted"/>
<evidence type="ECO:0000256" key="2">
    <source>
        <dbReference type="ARBA" id="ARBA00022475"/>
    </source>
</evidence>
<accession>A0ABV3QZS7</accession>
<comment type="subcellular location">
    <subcellularLocation>
        <location evidence="1">Cell membrane</location>
        <topology evidence="1">Multi-pass membrane protein</topology>
    </subcellularLocation>
</comment>
<dbReference type="Proteomes" id="UP001556196">
    <property type="component" value="Unassembled WGS sequence"/>
</dbReference>
<comment type="caution">
    <text evidence="7">The sequence shown here is derived from an EMBL/GenBank/DDBJ whole genome shotgun (WGS) entry which is preliminary data.</text>
</comment>
<evidence type="ECO:0000256" key="3">
    <source>
        <dbReference type="ARBA" id="ARBA00022692"/>
    </source>
</evidence>
<name>A0ABV3QZS7_9HYPH</name>
<keyword evidence="4 6" id="KW-1133">Transmembrane helix</keyword>
<protein>
    <submittedName>
        <fullName evidence="7">ABC transporter permease</fullName>
    </submittedName>
</protein>
<organism evidence="7 8">
    <name type="scientific">Mesorhizobium marinum</name>
    <dbReference type="NCBI Taxonomy" id="3228790"/>
    <lineage>
        <taxon>Bacteria</taxon>
        <taxon>Pseudomonadati</taxon>
        <taxon>Pseudomonadota</taxon>
        <taxon>Alphaproteobacteria</taxon>
        <taxon>Hyphomicrobiales</taxon>
        <taxon>Phyllobacteriaceae</taxon>
        <taxon>Mesorhizobium</taxon>
    </lineage>
</organism>